<evidence type="ECO:0000256" key="1">
    <source>
        <dbReference type="ARBA" id="ARBA00001947"/>
    </source>
</evidence>
<evidence type="ECO:0000313" key="12">
    <source>
        <dbReference type="Proteomes" id="UP000033945"/>
    </source>
</evidence>
<dbReference type="Pfam" id="PF02744">
    <property type="entry name" value="GalP_UDP_tr_C"/>
    <property type="match status" value="1"/>
</dbReference>
<gene>
    <name evidence="11" type="ORF">UW55_C0002G0034</name>
</gene>
<accession>A0A0G1LV30</accession>
<feature type="domain" description="Galactose-1-phosphate uridyl transferase C-terminal" evidence="10">
    <location>
        <begin position="189"/>
        <end position="299"/>
    </location>
</feature>
<evidence type="ECO:0000256" key="7">
    <source>
        <dbReference type="ARBA" id="ARBA00023277"/>
    </source>
</evidence>
<comment type="similarity">
    <text evidence="2">Belongs to the galactose-1-phosphate uridylyltransferase type 1 family.</text>
</comment>
<keyword evidence="7" id="KW-0119">Carbohydrate metabolism</keyword>
<evidence type="ECO:0000259" key="9">
    <source>
        <dbReference type="Pfam" id="PF01087"/>
    </source>
</evidence>
<dbReference type="InterPro" id="IPR005850">
    <property type="entry name" value="GalP_Utransf_C"/>
</dbReference>
<evidence type="ECO:0000259" key="10">
    <source>
        <dbReference type="Pfam" id="PF02744"/>
    </source>
</evidence>
<feature type="active site" description="Tele-UMP-histidine intermediate" evidence="8">
    <location>
        <position position="168"/>
    </location>
</feature>
<dbReference type="InterPro" id="IPR001937">
    <property type="entry name" value="GalP_UDPtransf1"/>
</dbReference>
<comment type="cofactor">
    <cofactor evidence="1">
        <name>Zn(2+)</name>
        <dbReference type="ChEBI" id="CHEBI:29105"/>
    </cofactor>
</comment>
<keyword evidence="6" id="KW-0862">Zinc</keyword>
<protein>
    <submittedName>
        <fullName evidence="11">Galactose-1-phosphate uridylyltransferase</fullName>
    </submittedName>
</protein>
<sequence>MKSTIEFRKDIVSGDWVLISTDIQKKPVFFKKVESKPLPKSKCPFDGIQKSKQEKVLLWMPKPGGKDLKDWWIQILPNKYPVVASSRICPPLTKYGIHEKKIGVGFQEVIVTRSHEKHFGLMAKNEIELVIEAYQSRFQALSAEPCVDYILIIHNHGSRAGATVPHPHSQIFAIPIIPPDVKRSLEGSRKYFHENKKCVHCAILKDELKEKERVIYQNKLFVVLAPYASRVAYEVRIFPKLHESRFEAIDQAQRNDLADALKIILSKIFKKLKNPDYNMFIHTAPPKERHAEHYHWHLEILPRIATWGGLELGAGIDVVKISPEETAKFFRQ</sequence>
<feature type="domain" description="Galactose-1-phosphate uridyl transferase N-terminal" evidence="9">
    <location>
        <begin position="109"/>
        <end position="178"/>
    </location>
</feature>
<reference evidence="11 12" key="1">
    <citation type="journal article" date="2015" name="Nature">
        <title>rRNA introns, odd ribosomes, and small enigmatic genomes across a large radiation of phyla.</title>
        <authorList>
            <person name="Brown C.T."/>
            <person name="Hug L.A."/>
            <person name="Thomas B.C."/>
            <person name="Sharon I."/>
            <person name="Castelle C.J."/>
            <person name="Singh A."/>
            <person name="Wilkins M.J."/>
            <person name="Williams K.H."/>
            <person name="Banfield J.F."/>
        </authorList>
    </citation>
    <scope>NUCLEOTIDE SEQUENCE [LARGE SCALE GENOMIC DNA]</scope>
</reference>
<evidence type="ECO:0000256" key="2">
    <source>
        <dbReference type="ARBA" id="ARBA00010951"/>
    </source>
</evidence>
<dbReference type="InterPro" id="IPR053177">
    <property type="entry name" value="ADP-glucose_phosphorylase"/>
</dbReference>
<keyword evidence="4 11" id="KW-0548">Nucleotidyltransferase</keyword>
<dbReference type="PANTHER" id="PTHR42763:SF2">
    <property type="entry name" value="ADP-GLUCOSE PHOSPHORYLASE"/>
    <property type="match status" value="1"/>
</dbReference>
<dbReference type="PIRSF" id="PIRSF000808">
    <property type="entry name" value="GalT"/>
    <property type="match status" value="1"/>
</dbReference>
<dbReference type="GO" id="GO:0008108">
    <property type="term" value="F:UDP-glucose:hexose-1-phosphate uridylyltransferase activity"/>
    <property type="evidence" value="ECO:0007669"/>
    <property type="project" value="InterPro"/>
</dbReference>
<evidence type="ECO:0000256" key="5">
    <source>
        <dbReference type="ARBA" id="ARBA00022723"/>
    </source>
</evidence>
<dbReference type="Gene3D" id="3.30.428.10">
    <property type="entry name" value="HIT-like"/>
    <property type="match status" value="2"/>
</dbReference>
<evidence type="ECO:0000313" key="11">
    <source>
        <dbReference type="EMBL" id="KKT63569.1"/>
    </source>
</evidence>
<proteinExistence type="inferred from homology"/>
<dbReference type="GO" id="GO:0008270">
    <property type="term" value="F:zinc ion binding"/>
    <property type="evidence" value="ECO:0007669"/>
    <property type="project" value="InterPro"/>
</dbReference>
<name>A0A0G1LV30_9BACT</name>
<dbReference type="EMBL" id="LCIT01000002">
    <property type="protein sequence ID" value="KKT63569.1"/>
    <property type="molecule type" value="Genomic_DNA"/>
</dbReference>
<dbReference type="Pfam" id="PF01087">
    <property type="entry name" value="GalP_UDP_transf"/>
    <property type="match status" value="1"/>
</dbReference>
<dbReference type="UniPathway" id="UPA00214"/>
<dbReference type="SUPFAM" id="SSF54197">
    <property type="entry name" value="HIT-like"/>
    <property type="match status" value="2"/>
</dbReference>
<evidence type="ECO:0000256" key="8">
    <source>
        <dbReference type="PIRSR" id="PIRSR000808-1"/>
    </source>
</evidence>
<dbReference type="InterPro" id="IPR036265">
    <property type="entry name" value="HIT-like_sf"/>
</dbReference>
<organism evidence="11 12">
    <name type="scientific">Candidatus Giovannonibacteria bacterium GW2011_GWA2_44_26</name>
    <dbReference type="NCBI Taxonomy" id="1618648"/>
    <lineage>
        <taxon>Bacteria</taxon>
        <taxon>Candidatus Giovannoniibacteriota</taxon>
    </lineage>
</organism>
<evidence type="ECO:0000256" key="3">
    <source>
        <dbReference type="ARBA" id="ARBA00022679"/>
    </source>
</evidence>
<dbReference type="Proteomes" id="UP000033945">
    <property type="component" value="Unassembled WGS sequence"/>
</dbReference>
<evidence type="ECO:0000256" key="4">
    <source>
        <dbReference type="ARBA" id="ARBA00022695"/>
    </source>
</evidence>
<dbReference type="AlphaFoldDB" id="A0A0G1LV30"/>
<keyword evidence="3 11" id="KW-0808">Transferase</keyword>
<dbReference type="PANTHER" id="PTHR42763">
    <property type="entry name" value="ADP-GLUCOSE PHOSPHORYLASE"/>
    <property type="match status" value="1"/>
</dbReference>
<comment type="caution">
    <text evidence="11">The sequence shown here is derived from an EMBL/GenBank/DDBJ whole genome shotgun (WGS) entry which is preliminary data.</text>
</comment>
<evidence type="ECO:0000256" key="6">
    <source>
        <dbReference type="ARBA" id="ARBA00022833"/>
    </source>
</evidence>
<dbReference type="InterPro" id="IPR005849">
    <property type="entry name" value="GalP_Utransf_N"/>
</dbReference>
<keyword evidence="5" id="KW-0479">Metal-binding</keyword>
<dbReference type="GO" id="GO:0006012">
    <property type="term" value="P:galactose metabolic process"/>
    <property type="evidence" value="ECO:0007669"/>
    <property type="project" value="UniProtKB-UniPathway"/>
</dbReference>